<dbReference type="Gene3D" id="3.30.200.20">
    <property type="entry name" value="Phosphorylase Kinase, domain 1"/>
    <property type="match status" value="1"/>
</dbReference>
<evidence type="ECO:0008006" key="10">
    <source>
        <dbReference type="Google" id="ProtNLM"/>
    </source>
</evidence>
<evidence type="ECO:0000256" key="3">
    <source>
        <dbReference type="ARBA" id="ARBA00023157"/>
    </source>
</evidence>
<dbReference type="Gene3D" id="2.10.25.10">
    <property type="entry name" value="Laminin"/>
    <property type="match status" value="2"/>
</dbReference>
<feature type="transmembrane region" description="Helical" evidence="4">
    <location>
        <begin position="359"/>
        <end position="378"/>
    </location>
</feature>
<dbReference type="SMART" id="SM00179">
    <property type="entry name" value="EGF_CA"/>
    <property type="match status" value="1"/>
</dbReference>
<feature type="chain" id="PRO_5042948437" description="Protein kinase domain-containing protein" evidence="5">
    <location>
        <begin position="21"/>
        <end position="511"/>
    </location>
</feature>
<accession>A0AAQ3UF33</accession>
<dbReference type="SMART" id="SM00181">
    <property type="entry name" value="EGF"/>
    <property type="match status" value="2"/>
</dbReference>
<keyword evidence="3" id="KW-1015">Disulfide bond</keyword>
<evidence type="ECO:0000256" key="4">
    <source>
        <dbReference type="SAM" id="Phobius"/>
    </source>
</evidence>
<name>A0AAQ3UF33_PASNO</name>
<reference evidence="8 9" key="1">
    <citation type="submission" date="2024-02" db="EMBL/GenBank/DDBJ databases">
        <title>High-quality chromosome-scale genome assembly of Pensacola bahiagrass (Paspalum notatum Flugge var. saurae).</title>
        <authorList>
            <person name="Vega J.M."/>
            <person name="Podio M."/>
            <person name="Orjuela J."/>
            <person name="Siena L.A."/>
            <person name="Pessino S.C."/>
            <person name="Combes M.C."/>
            <person name="Mariac C."/>
            <person name="Albertini E."/>
            <person name="Pupilli F."/>
            <person name="Ortiz J.P.A."/>
            <person name="Leblanc O."/>
        </authorList>
    </citation>
    <scope>NUCLEOTIDE SEQUENCE [LARGE SCALE GENOMIC DNA]</scope>
    <source>
        <strain evidence="8">R1</strain>
        <tissue evidence="8">Leaf</tissue>
    </source>
</reference>
<sequence length="511" mass="56957">MQEAFLILAPIIFPVTVVSATSSRLGVSLPGCPDKCGNVSIPYPFGIGAHCAATNLNRYFALTCNDSSQPPKPLFGDTGIAVEVIDISLEHGEVRVYGGVSYNCFTSNTTVSDYNMARLVLDDTPFILSTTRNRFTVIGCNTLGIIVGNKQSSYDPYVTGCYSYCQGINGTPEGCSMHWDRMLRDHHILQSHRLWSQFVQHKQCVVIQPMLLCNACRASEGRILSGTLGSYRKEPIKVSRSSMTGQLEIAPVQSTGQNHLQIMHVLSSNSYCVNASNEQGYLCNCSKGYEGNPYLPEGCQDINECELRKKEVKYKELYPCENGRCHNTQGGYICKCRVGTISDGTNSACQPVLRQAEKVVVGLSASAVVMISLAFLFVMKLQERKHRKEKEEYFKKIEKEIKKDTNNFSEDCVLRCGGHGMVYKGTLDDNNEVAIKKSKVIDEDCREEFVNEIIILSHIKHRHIVRLLGRFLVVDVPMLLIPLYSDCHAFERNPIIYPHKDTAIASGHHNS</sequence>
<evidence type="ECO:0000256" key="1">
    <source>
        <dbReference type="ARBA" id="ARBA00004167"/>
    </source>
</evidence>
<keyword evidence="2 5" id="KW-0732">Signal</keyword>
<feature type="domain" description="EGF-like calcium-binding" evidence="6">
    <location>
        <begin position="301"/>
        <end position="350"/>
    </location>
</feature>
<evidence type="ECO:0000313" key="9">
    <source>
        <dbReference type="Proteomes" id="UP001341281"/>
    </source>
</evidence>
<proteinExistence type="predicted"/>
<organism evidence="8 9">
    <name type="scientific">Paspalum notatum var. saurae</name>
    <dbReference type="NCBI Taxonomy" id="547442"/>
    <lineage>
        <taxon>Eukaryota</taxon>
        <taxon>Viridiplantae</taxon>
        <taxon>Streptophyta</taxon>
        <taxon>Embryophyta</taxon>
        <taxon>Tracheophyta</taxon>
        <taxon>Spermatophyta</taxon>
        <taxon>Magnoliopsida</taxon>
        <taxon>Liliopsida</taxon>
        <taxon>Poales</taxon>
        <taxon>Poaceae</taxon>
        <taxon>PACMAD clade</taxon>
        <taxon>Panicoideae</taxon>
        <taxon>Andropogonodae</taxon>
        <taxon>Paspaleae</taxon>
        <taxon>Paspalinae</taxon>
        <taxon>Paspalum</taxon>
    </lineage>
</organism>
<dbReference type="PANTHER" id="PTHR33491">
    <property type="entry name" value="OSJNBA0016N04.9 PROTEIN"/>
    <property type="match status" value="1"/>
</dbReference>
<dbReference type="GO" id="GO:0016020">
    <property type="term" value="C:membrane"/>
    <property type="evidence" value="ECO:0007669"/>
    <property type="project" value="UniProtKB-SubCell"/>
</dbReference>
<dbReference type="SUPFAM" id="SSF56112">
    <property type="entry name" value="Protein kinase-like (PK-like)"/>
    <property type="match status" value="1"/>
</dbReference>
<dbReference type="AlphaFoldDB" id="A0AAQ3UF33"/>
<dbReference type="CDD" id="cd00054">
    <property type="entry name" value="EGF_CA"/>
    <property type="match status" value="1"/>
</dbReference>
<keyword evidence="4" id="KW-1133">Transmembrane helix</keyword>
<evidence type="ECO:0000256" key="5">
    <source>
        <dbReference type="SAM" id="SignalP"/>
    </source>
</evidence>
<evidence type="ECO:0000313" key="8">
    <source>
        <dbReference type="EMBL" id="WVZ91289.1"/>
    </source>
</evidence>
<dbReference type="Proteomes" id="UP001341281">
    <property type="component" value="Chromosome 08"/>
</dbReference>
<dbReference type="InterPro" id="IPR000742">
    <property type="entry name" value="EGF"/>
</dbReference>
<feature type="signal peptide" evidence="5">
    <location>
        <begin position="1"/>
        <end position="20"/>
    </location>
</feature>
<comment type="subcellular location">
    <subcellularLocation>
        <location evidence="1">Membrane</location>
        <topology evidence="1">Single-pass membrane protein</topology>
    </subcellularLocation>
</comment>
<evidence type="ECO:0000259" key="7">
    <source>
        <dbReference type="SMART" id="SM00181"/>
    </source>
</evidence>
<feature type="domain" description="EGF-like" evidence="7">
    <location>
        <begin position="268"/>
        <end position="300"/>
    </location>
</feature>
<feature type="domain" description="EGF-like" evidence="7">
    <location>
        <begin position="304"/>
        <end position="350"/>
    </location>
</feature>
<dbReference type="Pfam" id="PF07714">
    <property type="entry name" value="PK_Tyr_Ser-Thr"/>
    <property type="match status" value="1"/>
</dbReference>
<gene>
    <name evidence="8" type="ORF">U9M48_037479</name>
</gene>
<dbReference type="InterPro" id="IPR025287">
    <property type="entry name" value="WAK_GUB"/>
</dbReference>
<dbReference type="SUPFAM" id="SSF57196">
    <property type="entry name" value="EGF/Laminin"/>
    <property type="match status" value="1"/>
</dbReference>
<dbReference type="InterPro" id="IPR001245">
    <property type="entry name" value="Ser-Thr/Tyr_kinase_cat_dom"/>
</dbReference>
<dbReference type="GO" id="GO:0004672">
    <property type="term" value="F:protein kinase activity"/>
    <property type="evidence" value="ECO:0007669"/>
    <property type="project" value="InterPro"/>
</dbReference>
<dbReference type="GO" id="GO:0030247">
    <property type="term" value="F:polysaccharide binding"/>
    <property type="evidence" value="ECO:0007669"/>
    <property type="project" value="InterPro"/>
</dbReference>
<dbReference type="GO" id="GO:0005509">
    <property type="term" value="F:calcium ion binding"/>
    <property type="evidence" value="ECO:0007669"/>
    <property type="project" value="InterPro"/>
</dbReference>
<dbReference type="InterPro" id="IPR011009">
    <property type="entry name" value="Kinase-like_dom_sf"/>
</dbReference>
<protein>
    <recommendedName>
        <fullName evidence="10">Protein kinase domain-containing protein</fullName>
    </recommendedName>
</protein>
<evidence type="ECO:0000259" key="6">
    <source>
        <dbReference type="SMART" id="SM00179"/>
    </source>
</evidence>
<dbReference type="InterPro" id="IPR018097">
    <property type="entry name" value="EGF_Ca-bd_CS"/>
</dbReference>
<keyword evidence="4" id="KW-0812">Transmembrane</keyword>
<evidence type="ECO:0000256" key="2">
    <source>
        <dbReference type="ARBA" id="ARBA00022729"/>
    </source>
</evidence>
<keyword evidence="4" id="KW-0472">Membrane</keyword>
<keyword evidence="9" id="KW-1185">Reference proteome</keyword>
<dbReference type="InterPro" id="IPR001881">
    <property type="entry name" value="EGF-like_Ca-bd_dom"/>
</dbReference>
<dbReference type="FunFam" id="2.10.25.10:FF:000704">
    <property type="entry name" value="Os12g0614800 protein"/>
    <property type="match status" value="1"/>
</dbReference>
<dbReference type="PROSITE" id="PS01187">
    <property type="entry name" value="EGF_CA"/>
    <property type="match status" value="1"/>
</dbReference>
<dbReference type="EMBL" id="CP144752">
    <property type="protein sequence ID" value="WVZ91289.1"/>
    <property type="molecule type" value="Genomic_DNA"/>
</dbReference>
<dbReference type="Pfam" id="PF13947">
    <property type="entry name" value="GUB_WAK_bind"/>
    <property type="match status" value="1"/>
</dbReference>